<evidence type="ECO:0000313" key="2">
    <source>
        <dbReference type="EMBL" id="TBU27191.1"/>
    </source>
</evidence>
<evidence type="ECO:0008006" key="3">
    <source>
        <dbReference type="Google" id="ProtNLM"/>
    </source>
</evidence>
<gene>
    <name evidence="2" type="ORF">BD311DRAFT_402805</name>
</gene>
<dbReference type="AlphaFoldDB" id="A0A4Q9MM26"/>
<evidence type="ECO:0000256" key="1">
    <source>
        <dbReference type="SAM" id="MobiDB-lite"/>
    </source>
</evidence>
<name>A0A4Q9MM26_9APHY</name>
<dbReference type="OrthoDB" id="2758626at2759"/>
<dbReference type="EMBL" id="ML143435">
    <property type="protein sequence ID" value="TBU27191.1"/>
    <property type="molecule type" value="Genomic_DNA"/>
</dbReference>
<sequence length="250" mass="27905">MSRRMLSSFGFEGKQTLADDLESLVYVVLYCALLWLPHDLSQDDLQAAMKGIFELSRWHPVRKAFVGGDGKIGLALQHDYIKHANIPAPFQRWLDSVLDHMIPVGGGHSGPRRDTSQWSADQLDTFWADILQTETLEQNDRVVRDYPRALGDYEPQTGLESTEAIVLGKRASEERDLDEPEPDKKAKRPRGKKLAAEAPKPSASLGLPRRSLRLAAKAKQGPQLPIVAKRAPKERVASNPRRTGKKGRGQ</sequence>
<feature type="region of interest" description="Disordered" evidence="1">
    <location>
        <begin position="151"/>
        <end position="250"/>
    </location>
</feature>
<protein>
    <recommendedName>
        <fullName evidence="3">Fungal-type protein kinase domain-containing protein</fullName>
    </recommendedName>
</protein>
<organism evidence="2">
    <name type="scientific">Dichomitus squalens</name>
    <dbReference type="NCBI Taxonomy" id="114155"/>
    <lineage>
        <taxon>Eukaryota</taxon>
        <taxon>Fungi</taxon>
        <taxon>Dikarya</taxon>
        <taxon>Basidiomycota</taxon>
        <taxon>Agaricomycotina</taxon>
        <taxon>Agaricomycetes</taxon>
        <taxon>Polyporales</taxon>
        <taxon>Polyporaceae</taxon>
        <taxon>Dichomitus</taxon>
    </lineage>
</organism>
<dbReference type="Proteomes" id="UP000292957">
    <property type="component" value="Unassembled WGS sequence"/>
</dbReference>
<proteinExistence type="predicted"/>
<accession>A0A4Q9MM26</accession>
<reference evidence="2" key="1">
    <citation type="submission" date="2019-01" db="EMBL/GenBank/DDBJ databases">
        <title>Draft genome sequences of three monokaryotic isolates of the white-rot basidiomycete fungus Dichomitus squalens.</title>
        <authorList>
            <consortium name="DOE Joint Genome Institute"/>
            <person name="Lopez S.C."/>
            <person name="Andreopoulos B."/>
            <person name="Pangilinan J."/>
            <person name="Lipzen A."/>
            <person name="Riley R."/>
            <person name="Ahrendt S."/>
            <person name="Ng V."/>
            <person name="Barry K."/>
            <person name="Daum C."/>
            <person name="Grigoriev I.V."/>
            <person name="Hilden K.S."/>
            <person name="Makela M.R."/>
            <person name="de Vries R.P."/>
        </authorList>
    </citation>
    <scope>NUCLEOTIDE SEQUENCE [LARGE SCALE GENOMIC DNA]</scope>
    <source>
        <strain evidence="2">OM18370.1</strain>
    </source>
</reference>